<evidence type="ECO:0000313" key="3">
    <source>
        <dbReference type="Proteomes" id="UP001251528"/>
    </source>
</evidence>
<reference evidence="2" key="1">
    <citation type="submission" date="2023-06" db="EMBL/GenBank/DDBJ databases">
        <title>Conoideocrella luteorostrata (Hypocreales: Clavicipitaceae), a potential biocontrol fungus for elongate hemlock scale in United States Christmas tree production areas.</title>
        <authorList>
            <person name="Barrett H."/>
            <person name="Lovett B."/>
            <person name="Macias A.M."/>
            <person name="Stajich J.E."/>
            <person name="Kasson M.T."/>
        </authorList>
    </citation>
    <scope>NUCLEOTIDE SEQUENCE</scope>
    <source>
        <strain evidence="2">ARSEF 14590</strain>
    </source>
</reference>
<protein>
    <submittedName>
        <fullName evidence="2">Uncharacterized protein</fullName>
    </submittedName>
</protein>
<keyword evidence="3" id="KW-1185">Reference proteome</keyword>
<sequence length="139" mass="15493">MAIIKTLGLLAIASFQAQALDATPINVFCENHEYNWVGARMDAVMNGIDHLRSVSGKPGSRAGPKMCGRVSCSYDSAIWWCNDNEHEIELRSYGLIADAAEAIRQKCYTLNTDGDWFTTGQAFMRGNWNVIVRRDVDNC</sequence>
<dbReference type="PANTHER" id="PTHR35605:SF1">
    <property type="entry name" value="ECP2 EFFECTOR PROTEIN DOMAIN-CONTAINING PROTEIN-RELATED"/>
    <property type="match status" value="1"/>
</dbReference>
<organism evidence="2 3">
    <name type="scientific">Conoideocrella luteorostrata</name>
    <dbReference type="NCBI Taxonomy" id="1105319"/>
    <lineage>
        <taxon>Eukaryota</taxon>
        <taxon>Fungi</taxon>
        <taxon>Dikarya</taxon>
        <taxon>Ascomycota</taxon>
        <taxon>Pezizomycotina</taxon>
        <taxon>Sordariomycetes</taxon>
        <taxon>Hypocreomycetidae</taxon>
        <taxon>Hypocreales</taxon>
        <taxon>Clavicipitaceae</taxon>
        <taxon>Conoideocrella</taxon>
    </lineage>
</organism>
<dbReference type="AlphaFoldDB" id="A0AAJ0G2V7"/>
<dbReference type="EMBL" id="JASWJB010000031">
    <property type="protein sequence ID" value="KAK2608901.1"/>
    <property type="molecule type" value="Genomic_DNA"/>
</dbReference>
<dbReference type="PANTHER" id="PTHR35605">
    <property type="entry name" value="ECP2 EFFECTOR PROTEIN DOMAIN-CONTAINING PROTEIN-RELATED"/>
    <property type="match status" value="1"/>
</dbReference>
<gene>
    <name evidence="2" type="ORF">QQS21_002614</name>
</gene>
<keyword evidence="1" id="KW-0732">Signal</keyword>
<evidence type="ECO:0000313" key="2">
    <source>
        <dbReference type="EMBL" id="KAK2608901.1"/>
    </source>
</evidence>
<feature type="chain" id="PRO_5042480035" evidence="1">
    <location>
        <begin position="23"/>
        <end position="139"/>
    </location>
</feature>
<proteinExistence type="predicted"/>
<accession>A0AAJ0G2V7</accession>
<name>A0AAJ0G2V7_9HYPO</name>
<evidence type="ECO:0000256" key="1">
    <source>
        <dbReference type="SAM" id="SignalP"/>
    </source>
</evidence>
<comment type="caution">
    <text evidence="2">The sequence shown here is derived from an EMBL/GenBank/DDBJ whole genome shotgun (WGS) entry which is preliminary data.</text>
</comment>
<dbReference type="Proteomes" id="UP001251528">
    <property type="component" value="Unassembled WGS sequence"/>
</dbReference>
<feature type="signal peptide" evidence="1">
    <location>
        <begin position="1"/>
        <end position="22"/>
    </location>
</feature>